<dbReference type="Proteomes" id="UP000005239">
    <property type="component" value="Unassembled WGS sequence"/>
</dbReference>
<reference evidence="1" key="2">
    <citation type="submission" date="2022-06" db="UniProtKB">
        <authorList>
            <consortium name="EnsemblMetazoa"/>
        </authorList>
    </citation>
    <scope>IDENTIFICATION</scope>
    <source>
        <strain evidence="1">PS312</strain>
    </source>
</reference>
<accession>A0A8R1UKJ8</accession>
<organism evidence="1 2">
    <name type="scientific">Pristionchus pacificus</name>
    <name type="common">Parasitic nematode worm</name>
    <dbReference type="NCBI Taxonomy" id="54126"/>
    <lineage>
        <taxon>Eukaryota</taxon>
        <taxon>Metazoa</taxon>
        <taxon>Ecdysozoa</taxon>
        <taxon>Nematoda</taxon>
        <taxon>Chromadorea</taxon>
        <taxon>Rhabditida</taxon>
        <taxon>Rhabditina</taxon>
        <taxon>Diplogasteromorpha</taxon>
        <taxon>Diplogasteroidea</taxon>
        <taxon>Neodiplogasteridae</taxon>
        <taxon>Pristionchus</taxon>
    </lineage>
</organism>
<gene>
    <name evidence="1" type="primary">WBGene00272659</name>
</gene>
<proteinExistence type="predicted"/>
<evidence type="ECO:0000313" key="1">
    <source>
        <dbReference type="EnsemblMetazoa" id="PPA34290.1"/>
    </source>
</evidence>
<protein>
    <submittedName>
        <fullName evidence="1">Uncharacterized protein</fullName>
    </submittedName>
</protein>
<dbReference type="EnsemblMetazoa" id="PPA34290.1">
    <property type="protein sequence ID" value="PPA34290.1"/>
    <property type="gene ID" value="WBGene00272659"/>
</dbReference>
<keyword evidence="2" id="KW-1185">Reference proteome</keyword>
<name>A0A2A6CLU3_PRIPA</name>
<accession>A0A2A6CLU3</accession>
<dbReference type="AlphaFoldDB" id="A0A2A6CLU3"/>
<reference evidence="2" key="1">
    <citation type="journal article" date="2008" name="Nat. Genet.">
        <title>The Pristionchus pacificus genome provides a unique perspective on nematode lifestyle and parasitism.</title>
        <authorList>
            <person name="Dieterich C."/>
            <person name="Clifton S.W."/>
            <person name="Schuster L.N."/>
            <person name="Chinwalla A."/>
            <person name="Delehaunty K."/>
            <person name="Dinkelacker I."/>
            <person name="Fulton L."/>
            <person name="Fulton R."/>
            <person name="Godfrey J."/>
            <person name="Minx P."/>
            <person name="Mitreva M."/>
            <person name="Roeseler W."/>
            <person name="Tian H."/>
            <person name="Witte H."/>
            <person name="Yang S.P."/>
            <person name="Wilson R.K."/>
            <person name="Sommer R.J."/>
        </authorList>
    </citation>
    <scope>NUCLEOTIDE SEQUENCE [LARGE SCALE GENOMIC DNA]</scope>
    <source>
        <strain evidence="2">PS312</strain>
    </source>
</reference>
<evidence type="ECO:0000313" key="2">
    <source>
        <dbReference type="Proteomes" id="UP000005239"/>
    </source>
</evidence>
<sequence length="146" mass="15668">MFATIFLLVVFTINTAQVLDTEPAASNAHQCPPVCINACAIGYHCGKVKIDGRFCYQCVPDHSTPPAIKMITVLLVVVLTAVTIGAFTAVPAEPKEPKPINTPPHCICILDCKIGYHCGPKPHCTDPISCRYCTCLPNDPCDKKAG</sequence>